<dbReference type="NCBIfam" id="TIGR00512">
    <property type="entry name" value="salvage_mtnA"/>
    <property type="match status" value="1"/>
</dbReference>
<accession>A0A0P9CH60</accession>
<dbReference type="Gene3D" id="1.20.120.420">
    <property type="entry name" value="translation initiation factor eif-2b, domain 1"/>
    <property type="match status" value="1"/>
</dbReference>
<dbReference type="GO" id="GO:0046523">
    <property type="term" value="F:S-methyl-5-thioribose-1-phosphate isomerase activity"/>
    <property type="evidence" value="ECO:0007669"/>
    <property type="project" value="UniProtKB-UniRule"/>
</dbReference>
<dbReference type="EMBL" id="LJCO01000020">
    <property type="protein sequence ID" value="KPV44852.1"/>
    <property type="molecule type" value="Genomic_DNA"/>
</dbReference>
<keyword evidence="5" id="KW-1185">Reference proteome</keyword>
<evidence type="ECO:0000256" key="3">
    <source>
        <dbReference type="HAMAP-Rule" id="MF_01678"/>
    </source>
</evidence>
<evidence type="ECO:0000256" key="2">
    <source>
        <dbReference type="ARBA" id="ARBA00052401"/>
    </source>
</evidence>
<dbReference type="InterPro" id="IPR042529">
    <property type="entry name" value="IF_2B-like_C"/>
</dbReference>
<dbReference type="InterPro" id="IPR000649">
    <property type="entry name" value="IF-2B-related"/>
</dbReference>
<dbReference type="AlphaFoldDB" id="A0A0P9CH60"/>
<dbReference type="EC" id="5.3.1.23" evidence="3"/>
<comment type="catalytic activity">
    <reaction evidence="2 3">
        <text>5-(methylsulfanyl)-alpha-D-ribose 1-phosphate = 5-(methylsulfanyl)-D-ribulose 1-phosphate</text>
        <dbReference type="Rhea" id="RHEA:19989"/>
        <dbReference type="ChEBI" id="CHEBI:58533"/>
        <dbReference type="ChEBI" id="CHEBI:58548"/>
        <dbReference type="EC" id="5.3.1.23"/>
    </reaction>
</comment>
<dbReference type="RefSeq" id="WP_054968080.1">
    <property type="nucleotide sequence ID" value="NZ_LJCO01000020.1"/>
</dbReference>
<dbReference type="FunFam" id="1.20.120.420:FF:000003">
    <property type="entry name" value="Methylthioribose-1-phosphate isomerase"/>
    <property type="match status" value="1"/>
</dbReference>
<dbReference type="GO" id="GO:0019509">
    <property type="term" value="P:L-methionine salvage from methylthioadenosine"/>
    <property type="evidence" value="ECO:0007669"/>
    <property type="project" value="UniProtKB-UniRule"/>
</dbReference>
<dbReference type="SUPFAM" id="SSF100950">
    <property type="entry name" value="NagB/RpiA/CoA transferase-like"/>
    <property type="match status" value="1"/>
</dbReference>
<comment type="caution">
    <text evidence="4">The sequence shown here is derived from an EMBL/GenBank/DDBJ whole genome shotgun (WGS) entry which is preliminary data.</text>
</comment>
<feature type="binding site" evidence="3">
    <location>
        <position position="200"/>
    </location>
    <ligand>
        <name>substrate</name>
    </ligand>
</feature>
<organism evidence="4 5">
    <name type="scientific">Alicyclobacillus ferrooxydans</name>
    <dbReference type="NCBI Taxonomy" id="471514"/>
    <lineage>
        <taxon>Bacteria</taxon>
        <taxon>Bacillati</taxon>
        <taxon>Bacillota</taxon>
        <taxon>Bacilli</taxon>
        <taxon>Bacillales</taxon>
        <taxon>Alicyclobacillaceae</taxon>
        <taxon>Alicyclobacillus</taxon>
    </lineage>
</organism>
<comment type="pathway">
    <text evidence="3">Amino-acid biosynthesis; L-methionine biosynthesis via salvage pathway; L-methionine from S-methyl-5-thio-alpha-D-ribose 1-phosphate: step 1/6.</text>
</comment>
<evidence type="ECO:0000256" key="1">
    <source>
        <dbReference type="ARBA" id="ARBA00023235"/>
    </source>
</evidence>
<comment type="similarity">
    <text evidence="3">Belongs to the EIF-2B alpha/beta/delta subunits family. MtnA subfamily.</text>
</comment>
<keyword evidence="1 3" id="KW-0413">Isomerase</keyword>
<dbReference type="STRING" id="471514.AN477_05015"/>
<dbReference type="OrthoDB" id="9803436at2"/>
<gene>
    <name evidence="3" type="primary">mtnA</name>
    <name evidence="4" type="ORF">AN477_05015</name>
</gene>
<dbReference type="NCBIfam" id="TIGR00524">
    <property type="entry name" value="eIF-2B_rel"/>
    <property type="match status" value="1"/>
</dbReference>
<dbReference type="Pfam" id="PF01008">
    <property type="entry name" value="IF-2B"/>
    <property type="match status" value="1"/>
</dbReference>
<evidence type="ECO:0000313" key="4">
    <source>
        <dbReference type="EMBL" id="KPV44852.1"/>
    </source>
</evidence>
<dbReference type="PANTHER" id="PTHR43475">
    <property type="entry name" value="METHYLTHIORIBOSE-1-PHOSPHATE ISOMERASE"/>
    <property type="match status" value="1"/>
</dbReference>
<feature type="site" description="Transition state stabilizer" evidence="3">
    <location>
        <position position="161"/>
    </location>
</feature>
<dbReference type="HAMAP" id="MF_01678">
    <property type="entry name" value="Salvage_MtnA"/>
    <property type="match status" value="1"/>
</dbReference>
<feature type="binding site" evidence="3">
    <location>
        <begin position="44"/>
        <end position="46"/>
    </location>
    <ligand>
        <name>substrate</name>
    </ligand>
</feature>
<dbReference type="FunFam" id="3.40.50.10470:FF:000006">
    <property type="entry name" value="Methylthioribose-1-phosphate isomerase"/>
    <property type="match status" value="1"/>
</dbReference>
<proteinExistence type="inferred from homology"/>
<feature type="binding site" evidence="3">
    <location>
        <position position="91"/>
    </location>
    <ligand>
        <name>substrate</name>
    </ligand>
</feature>
<keyword evidence="3" id="KW-0486">Methionine biosynthesis</keyword>
<name>A0A0P9CH60_9BACL</name>
<dbReference type="InterPro" id="IPR005251">
    <property type="entry name" value="IF-M1Pi"/>
</dbReference>
<dbReference type="UniPathway" id="UPA00904">
    <property type="reaction ID" value="UER00874"/>
</dbReference>
<evidence type="ECO:0000313" key="5">
    <source>
        <dbReference type="Proteomes" id="UP000050482"/>
    </source>
</evidence>
<dbReference type="InterPro" id="IPR027363">
    <property type="entry name" value="M1Pi_N"/>
</dbReference>
<dbReference type="Gene3D" id="3.40.50.10470">
    <property type="entry name" value="Translation initiation factor eif-2b, domain 2"/>
    <property type="match status" value="1"/>
</dbReference>
<reference evidence="4 5" key="1">
    <citation type="submission" date="2015-09" db="EMBL/GenBank/DDBJ databases">
        <title>Draft genome sequence of Alicyclobacillus ferrooxydans DSM 22381.</title>
        <authorList>
            <person name="Hemp J."/>
        </authorList>
    </citation>
    <scope>NUCLEOTIDE SEQUENCE [LARGE SCALE GENOMIC DNA]</scope>
    <source>
        <strain evidence="4 5">TC-34</strain>
    </source>
</reference>
<protein>
    <recommendedName>
        <fullName evidence="3">Methylthioribose-1-phosphate isomerase</fullName>
        <shortName evidence="3">M1Pi</shortName>
        <shortName evidence="3">MTR-1-P isomerase</shortName>
        <ecNumber evidence="3">5.3.1.23</ecNumber>
    </recommendedName>
    <alternativeName>
        <fullName evidence="3">S-methyl-5-thioribose-1-phosphate isomerase</fullName>
    </alternativeName>
</protein>
<feature type="active site" description="Proton donor" evidence="3">
    <location>
        <position position="241"/>
    </location>
</feature>
<sequence>MTGLQWNGDELLVLDQTLLPGKSEWVRCTTADAVADCIVSMKVRGAPAIGAAAAFGVAVEARRLITEHADLKPSELTAKLKDTVERLGKTRPTAVNLFWALDRMAKSLQECTATGCTNAQIAAALREIAEAIARDDVAVNRAIGRYGMSLFHGPVSLLTHCNTGSLATVEYGTALGVIRALHEQGWVKQVWVDETRPFLQGARLTAYELGEEGITHTLITDSMAGHFMKMGEVDAVIVGADRIAANGDTANKIGTYSLAVLCQHHGIPFYVAAPLSTFDLQTRFGGDIPIEYRNEREVLEWMGQRTAPEGTAGMNPAFDVTPAELISAIITEQGVIHVPDRERIERFWAEQGGTK</sequence>
<feature type="binding site" evidence="3">
    <location>
        <begin position="251"/>
        <end position="252"/>
    </location>
    <ligand>
        <name>substrate</name>
    </ligand>
</feature>
<dbReference type="InterPro" id="IPR037171">
    <property type="entry name" value="NagB/RpiA_transferase-like"/>
</dbReference>
<dbReference type="Proteomes" id="UP000050482">
    <property type="component" value="Unassembled WGS sequence"/>
</dbReference>
<dbReference type="PANTHER" id="PTHR43475:SF1">
    <property type="entry name" value="METHYLTHIORIBOSE-1-PHOSPHATE ISOMERASE"/>
    <property type="match status" value="1"/>
</dbReference>
<comment type="function">
    <text evidence="3">Catalyzes the interconversion of methylthioribose-1-phosphate (MTR-1-P) into methylthioribulose-1-phosphate (MTRu-1-P).</text>
</comment>
<dbReference type="NCBIfam" id="NF004326">
    <property type="entry name" value="PRK05720.1"/>
    <property type="match status" value="1"/>
</dbReference>
<dbReference type="InterPro" id="IPR011559">
    <property type="entry name" value="Initiation_fac_2B_a/b/d"/>
</dbReference>
<keyword evidence="3" id="KW-0028">Amino-acid biosynthesis</keyword>
<dbReference type="PATRIC" id="fig|471514.4.peg.3169"/>